<evidence type="ECO:0000313" key="2">
    <source>
        <dbReference type="EMBL" id="ORX56764.1"/>
    </source>
</evidence>
<dbReference type="EMBL" id="MCGT01000009">
    <property type="protein sequence ID" value="ORX56764.1"/>
    <property type="molecule type" value="Genomic_DNA"/>
</dbReference>
<dbReference type="OrthoDB" id="2290280at2759"/>
<feature type="region of interest" description="Disordered" evidence="1">
    <location>
        <begin position="207"/>
        <end position="226"/>
    </location>
</feature>
<reference evidence="2 3" key="1">
    <citation type="submission" date="2016-07" db="EMBL/GenBank/DDBJ databases">
        <title>Pervasive Adenine N6-methylation of Active Genes in Fungi.</title>
        <authorList>
            <consortium name="DOE Joint Genome Institute"/>
            <person name="Mondo S.J."/>
            <person name="Dannebaum R.O."/>
            <person name="Kuo R.C."/>
            <person name="Labutti K."/>
            <person name="Haridas S."/>
            <person name="Kuo A."/>
            <person name="Salamov A."/>
            <person name="Ahrendt S.R."/>
            <person name="Lipzen A."/>
            <person name="Sullivan W."/>
            <person name="Andreopoulos W.B."/>
            <person name="Clum A."/>
            <person name="Lindquist E."/>
            <person name="Daum C."/>
            <person name="Ramamoorthy G.K."/>
            <person name="Gryganskyi A."/>
            <person name="Culley D."/>
            <person name="Magnuson J.K."/>
            <person name="James T.Y."/>
            <person name="O'Malley M.A."/>
            <person name="Stajich J.E."/>
            <person name="Spatafora J.W."/>
            <person name="Visel A."/>
            <person name="Grigoriev I.V."/>
        </authorList>
    </citation>
    <scope>NUCLEOTIDE SEQUENCE [LARGE SCALE GENOMIC DNA]</scope>
    <source>
        <strain evidence="2 3">NRRL 3301</strain>
    </source>
</reference>
<proteinExistence type="predicted"/>
<keyword evidence="3" id="KW-1185">Reference proteome</keyword>
<dbReference type="Proteomes" id="UP000242146">
    <property type="component" value="Unassembled WGS sequence"/>
</dbReference>
<dbReference type="AlphaFoldDB" id="A0A1X2GLW2"/>
<dbReference type="STRING" id="101127.A0A1X2GLW2"/>
<protein>
    <submittedName>
        <fullName evidence="2">Uncharacterized protein</fullName>
    </submittedName>
</protein>
<accession>A0A1X2GLW2</accession>
<name>A0A1X2GLW2_9FUNG</name>
<gene>
    <name evidence="2" type="ORF">DM01DRAFT_312014</name>
</gene>
<organism evidence="2 3">
    <name type="scientific">Hesseltinella vesiculosa</name>
    <dbReference type="NCBI Taxonomy" id="101127"/>
    <lineage>
        <taxon>Eukaryota</taxon>
        <taxon>Fungi</taxon>
        <taxon>Fungi incertae sedis</taxon>
        <taxon>Mucoromycota</taxon>
        <taxon>Mucoromycotina</taxon>
        <taxon>Mucoromycetes</taxon>
        <taxon>Mucorales</taxon>
        <taxon>Cunninghamellaceae</taxon>
        <taxon>Hesseltinella</taxon>
    </lineage>
</organism>
<evidence type="ECO:0000313" key="3">
    <source>
        <dbReference type="Proteomes" id="UP000242146"/>
    </source>
</evidence>
<comment type="caution">
    <text evidence="2">The sequence shown here is derived from an EMBL/GenBank/DDBJ whole genome shotgun (WGS) entry which is preliminary data.</text>
</comment>
<sequence>MILQTLAGQSSLIDVIFSVSLVSKVSYHDRITLIPDLLQVEASISRVQEKLALGLTLKARRHWLENGERSLGFLKRSAADRSARTTIPALIHPVTGSMCSSIPAMSTAASSFYSTLYQDDPVDPLSIQILLAAMPASTKVSTSESEFLLHPFAVDEIVSAASRTPPRSSLGLDGLPYTVLRLLLSYPHLSQLVVTLFNQALFEDSSQHLGHPPPSLSYPRKGTSPS</sequence>
<evidence type="ECO:0000256" key="1">
    <source>
        <dbReference type="SAM" id="MobiDB-lite"/>
    </source>
</evidence>